<name>A0ABT9PWV4_9HYPH</name>
<gene>
    <name evidence="1" type="ORF">J2T09_003006</name>
</gene>
<proteinExistence type="predicted"/>
<keyword evidence="2" id="KW-1185">Reference proteome</keyword>
<dbReference type="EMBL" id="JAUSRF010000009">
    <property type="protein sequence ID" value="MDP9838239.1"/>
    <property type="molecule type" value="Genomic_DNA"/>
</dbReference>
<evidence type="ECO:0000313" key="1">
    <source>
        <dbReference type="EMBL" id="MDP9838239.1"/>
    </source>
</evidence>
<protein>
    <submittedName>
        <fullName evidence="1">Uncharacterized protein</fullName>
    </submittedName>
</protein>
<accession>A0ABT9PWV4</accession>
<organism evidence="1 2">
    <name type="scientific">Neorhizobium huautlense</name>
    <dbReference type="NCBI Taxonomy" id="67774"/>
    <lineage>
        <taxon>Bacteria</taxon>
        <taxon>Pseudomonadati</taxon>
        <taxon>Pseudomonadota</taxon>
        <taxon>Alphaproteobacteria</taxon>
        <taxon>Hyphomicrobiales</taxon>
        <taxon>Rhizobiaceae</taxon>
        <taxon>Rhizobium/Agrobacterium group</taxon>
        <taxon>Neorhizobium</taxon>
    </lineage>
</organism>
<dbReference type="RefSeq" id="WP_306835937.1">
    <property type="nucleotide sequence ID" value="NZ_JAUSRF010000009.1"/>
</dbReference>
<dbReference type="Proteomes" id="UP001241472">
    <property type="component" value="Unassembled WGS sequence"/>
</dbReference>
<reference evidence="1 2" key="1">
    <citation type="submission" date="2023-07" db="EMBL/GenBank/DDBJ databases">
        <title>Sorghum-associated microbial communities from plants grown in Nebraska, USA.</title>
        <authorList>
            <person name="Schachtman D."/>
        </authorList>
    </citation>
    <scope>NUCLEOTIDE SEQUENCE [LARGE SCALE GENOMIC DNA]</scope>
    <source>
        <strain evidence="1 2">DS1307</strain>
    </source>
</reference>
<comment type="caution">
    <text evidence="1">The sequence shown here is derived from an EMBL/GenBank/DDBJ whole genome shotgun (WGS) entry which is preliminary data.</text>
</comment>
<evidence type="ECO:0000313" key="2">
    <source>
        <dbReference type="Proteomes" id="UP001241472"/>
    </source>
</evidence>
<sequence length="142" mass="16273">MSPGDCYDTGVVPLPRRWDFVWCAFPHVDKPFAPGPYYRPCIVRKAGYRELGKTGTNIPWVSILYCTKQLDRLDEYSFIIDDPDHLKECGLRLETLVVTNRTSGLPWMALFFDRRKSDNKGPVIGVLPDVLRAKVLALRPDF</sequence>